<keyword evidence="2" id="KW-0694">RNA-binding</keyword>
<dbReference type="GO" id="GO:0043908">
    <property type="term" value="F:Ser(Gly)-tRNA(Ala) hydrolase activity"/>
    <property type="evidence" value="ECO:0007669"/>
    <property type="project" value="UniProtKB-UniRule"/>
</dbReference>
<dbReference type="Proteomes" id="UP000823612">
    <property type="component" value="Unassembled WGS sequence"/>
</dbReference>
<evidence type="ECO:0000256" key="1">
    <source>
        <dbReference type="ARBA" id="ARBA00009673"/>
    </source>
</evidence>
<dbReference type="GO" id="GO:0106026">
    <property type="term" value="F:Gly-tRNA(Ala) deacylase activity"/>
    <property type="evidence" value="ECO:0007669"/>
    <property type="project" value="UniProtKB-UniRule"/>
</dbReference>
<dbReference type="GO" id="GO:0051500">
    <property type="term" value="F:D-tyrosyl-tRNA(Tyr) deacylase activity"/>
    <property type="evidence" value="ECO:0007669"/>
    <property type="project" value="TreeGrafter"/>
</dbReference>
<protein>
    <recommendedName>
        <fullName evidence="2">D-aminoacyl-tRNA deacylase</fullName>
        <shortName evidence="2">DTD</shortName>
        <ecNumber evidence="2">3.1.1.96</ecNumber>
    </recommendedName>
    <alternativeName>
        <fullName evidence="2">Gly-tRNA(Ala) deacylase</fullName>
        <ecNumber evidence="2">3.1.1.-</ecNumber>
    </alternativeName>
</protein>
<dbReference type="InterPro" id="IPR003732">
    <property type="entry name" value="Daa-tRNA_deacyls_DTD"/>
</dbReference>
<dbReference type="AlphaFoldDB" id="A0A9D9H367"/>
<gene>
    <name evidence="2" type="primary">dtd</name>
    <name evidence="3" type="ORF">IAB08_09660</name>
</gene>
<comment type="similarity">
    <text evidence="1 2">Belongs to the DTD family.</text>
</comment>
<dbReference type="Gene3D" id="3.50.80.10">
    <property type="entry name" value="D-tyrosyl-tRNA(Tyr) deacylase"/>
    <property type="match status" value="1"/>
</dbReference>
<reference evidence="3" key="1">
    <citation type="submission" date="2020-10" db="EMBL/GenBank/DDBJ databases">
        <authorList>
            <person name="Gilroy R."/>
        </authorList>
    </citation>
    <scope>NUCLEOTIDE SEQUENCE</scope>
    <source>
        <strain evidence="3">2889</strain>
    </source>
</reference>
<evidence type="ECO:0000313" key="3">
    <source>
        <dbReference type="EMBL" id="MBO8433537.1"/>
    </source>
</evidence>
<comment type="subcellular location">
    <subcellularLocation>
        <location evidence="2">Cytoplasm</location>
    </subcellularLocation>
</comment>
<organism evidence="3 4">
    <name type="scientific">Candidatus Pullibacteroides excrementavium</name>
    <dbReference type="NCBI Taxonomy" id="2840905"/>
    <lineage>
        <taxon>Bacteria</taxon>
        <taxon>Pseudomonadati</taxon>
        <taxon>Bacteroidota</taxon>
        <taxon>Bacteroidia</taxon>
        <taxon>Bacteroidales</taxon>
        <taxon>Candidatus Pullibacteroides</taxon>
    </lineage>
</organism>
<comment type="catalytic activity">
    <reaction evidence="2">
        <text>a D-aminoacyl-tRNA + H2O = a tRNA + a D-alpha-amino acid + H(+)</text>
        <dbReference type="Rhea" id="RHEA:13953"/>
        <dbReference type="Rhea" id="RHEA-COMP:10123"/>
        <dbReference type="Rhea" id="RHEA-COMP:10124"/>
        <dbReference type="ChEBI" id="CHEBI:15377"/>
        <dbReference type="ChEBI" id="CHEBI:15378"/>
        <dbReference type="ChEBI" id="CHEBI:59871"/>
        <dbReference type="ChEBI" id="CHEBI:78442"/>
        <dbReference type="ChEBI" id="CHEBI:79333"/>
        <dbReference type="EC" id="3.1.1.96"/>
    </reaction>
</comment>
<reference evidence="3" key="2">
    <citation type="journal article" date="2021" name="PeerJ">
        <title>Extensive microbial diversity within the chicken gut microbiome revealed by metagenomics and culture.</title>
        <authorList>
            <person name="Gilroy R."/>
            <person name="Ravi A."/>
            <person name="Getino M."/>
            <person name="Pursley I."/>
            <person name="Horton D.L."/>
            <person name="Alikhan N.F."/>
            <person name="Baker D."/>
            <person name="Gharbi K."/>
            <person name="Hall N."/>
            <person name="Watson M."/>
            <person name="Adriaenssens E.M."/>
            <person name="Foster-Nyarko E."/>
            <person name="Jarju S."/>
            <person name="Secka A."/>
            <person name="Antonio M."/>
            <person name="Oren A."/>
            <person name="Chaudhuri R.R."/>
            <person name="La Ragione R."/>
            <person name="Hildebrand F."/>
            <person name="Pallen M.J."/>
        </authorList>
    </citation>
    <scope>NUCLEOTIDE SEQUENCE</scope>
    <source>
        <strain evidence="3">2889</strain>
    </source>
</reference>
<dbReference type="InterPro" id="IPR023509">
    <property type="entry name" value="DTD-like_sf"/>
</dbReference>
<keyword evidence="2" id="KW-0820">tRNA-binding</keyword>
<comment type="domain">
    <text evidence="2">A Gly-cisPro motif from one monomer fits into the active site of the other monomer to allow specific chiral rejection of L-amino acids.</text>
</comment>
<dbReference type="GO" id="GO:0000049">
    <property type="term" value="F:tRNA binding"/>
    <property type="evidence" value="ECO:0007669"/>
    <property type="project" value="UniProtKB-UniRule"/>
</dbReference>
<dbReference type="EMBL" id="JADIMZ010000147">
    <property type="protein sequence ID" value="MBO8433537.1"/>
    <property type="molecule type" value="Genomic_DNA"/>
</dbReference>
<dbReference type="CDD" id="cd00563">
    <property type="entry name" value="Dtyr_deacylase"/>
    <property type="match status" value="1"/>
</dbReference>
<dbReference type="PANTHER" id="PTHR10472:SF5">
    <property type="entry name" value="D-AMINOACYL-TRNA DEACYLASE 1"/>
    <property type="match status" value="1"/>
</dbReference>
<comment type="function">
    <text evidence="2">An aminoacyl-tRNA editing enzyme that deacylates mischarged D-aminoacyl-tRNAs. Also deacylates mischarged glycyl-tRNA(Ala), protecting cells against glycine mischarging by AlaRS. Acts via tRNA-based rather than protein-based catalysis; rejects L-amino acids rather than detecting D-amino acids in the active site. By recycling D-aminoacyl-tRNA to D-amino acids and free tRNA molecules, this enzyme counteracts the toxicity associated with the formation of D-aminoacyl-tRNA entities in vivo and helps enforce protein L-homochirality.</text>
</comment>
<sequence length="158" mass="17842">MRILIQRTTNARVDIAGETVARIDKGFLVLVGITEEDTEEDAKYLAKKLAQLRVFEDAEGKMNLSVKDIGGAILSVSQFTLYADTRKGNRPSFIHAARPEKAEPLYEYFNSLLRREYGLEVQTGRFGADMKVRFTNDGPVTIWIDSTERHQSRNQASS</sequence>
<dbReference type="GO" id="GO:0005737">
    <property type="term" value="C:cytoplasm"/>
    <property type="evidence" value="ECO:0007669"/>
    <property type="project" value="UniProtKB-SubCell"/>
</dbReference>
<keyword evidence="2 3" id="KW-0378">Hydrolase</keyword>
<evidence type="ECO:0000256" key="2">
    <source>
        <dbReference type="HAMAP-Rule" id="MF_00518"/>
    </source>
</evidence>
<accession>A0A9D9H367</accession>
<proteinExistence type="inferred from homology"/>
<dbReference type="FunFam" id="3.50.80.10:FF:000001">
    <property type="entry name" value="D-aminoacyl-tRNA deacylase"/>
    <property type="match status" value="1"/>
</dbReference>
<comment type="caution">
    <text evidence="3">The sequence shown here is derived from an EMBL/GenBank/DDBJ whole genome shotgun (WGS) entry which is preliminary data.</text>
</comment>
<comment type="catalytic activity">
    <reaction evidence="2">
        <text>glycyl-tRNA(Ala) + H2O = tRNA(Ala) + glycine + H(+)</text>
        <dbReference type="Rhea" id="RHEA:53744"/>
        <dbReference type="Rhea" id="RHEA-COMP:9657"/>
        <dbReference type="Rhea" id="RHEA-COMP:13640"/>
        <dbReference type="ChEBI" id="CHEBI:15377"/>
        <dbReference type="ChEBI" id="CHEBI:15378"/>
        <dbReference type="ChEBI" id="CHEBI:57305"/>
        <dbReference type="ChEBI" id="CHEBI:78442"/>
        <dbReference type="ChEBI" id="CHEBI:78522"/>
    </reaction>
</comment>
<dbReference type="GO" id="GO:0019478">
    <property type="term" value="P:D-amino acid catabolic process"/>
    <property type="evidence" value="ECO:0007669"/>
    <property type="project" value="UniProtKB-UniRule"/>
</dbReference>
<dbReference type="EC" id="3.1.1.-" evidence="2"/>
<evidence type="ECO:0000313" key="4">
    <source>
        <dbReference type="Proteomes" id="UP000823612"/>
    </source>
</evidence>
<dbReference type="HAMAP" id="MF_00518">
    <property type="entry name" value="Deacylase_Dtd"/>
    <property type="match status" value="1"/>
</dbReference>
<feature type="short sequence motif" description="Gly-cisPro motif, important for rejection of L-amino acids" evidence="2">
    <location>
        <begin position="138"/>
        <end position="139"/>
    </location>
</feature>
<keyword evidence="2" id="KW-0963">Cytoplasm</keyword>
<dbReference type="NCBIfam" id="TIGR00256">
    <property type="entry name" value="D-aminoacyl-tRNA deacylase"/>
    <property type="match status" value="1"/>
</dbReference>
<name>A0A9D9H367_9BACT</name>
<dbReference type="EC" id="3.1.1.96" evidence="2"/>
<dbReference type="SUPFAM" id="SSF69500">
    <property type="entry name" value="DTD-like"/>
    <property type="match status" value="1"/>
</dbReference>
<dbReference type="Pfam" id="PF02580">
    <property type="entry name" value="Tyr_Deacylase"/>
    <property type="match status" value="1"/>
</dbReference>
<comment type="subunit">
    <text evidence="2">Homodimer.</text>
</comment>
<dbReference type="PANTHER" id="PTHR10472">
    <property type="entry name" value="D-TYROSYL-TRNA TYR DEACYLASE"/>
    <property type="match status" value="1"/>
</dbReference>